<dbReference type="RefSeq" id="WP_277862638.1">
    <property type="nucleotide sequence ID" value="NZ_JARRAG010000002.1"/>
</dbReference>
<dbReference type="EMBL" id="JARRAG010000002">
    <property type="protein sequence ID" value="MDG3006338.1"/>
    <property type="molecule type" value="Genomic_DNA"/>
</dbReference>
<evidence type="ECO:0000313" key="2">
    <source>
        <dbReference type="EMBL" id="MDG3006338.1"/>
    </source>
</evidence>
<dbReference type="Proteomes" id="UP001216907">
    <property type="component" value="Unassembled WGS sequence"/>
</dbReference>
<dbReference type="SUPFAM" id="SSF54523">
    <property type="entry name" value="Pili subunits"/>
    <property type="match status" value="1"/>
</dbReference>
<dbReference type="PROSITE" id="PS00409">
    <property type="entry name" value="PROKAR_NTER_METHYL"/>
    <property type="match status" value="1"/>
</dbReference>
<comment type="caution">
    <text evidence="2">The sequence shown here is derived from an EMBL/GenBank/DDBJ whole genome shotgun (WGS) entry which is preliminary data.</text>
</comment>
<dbReference type="Gene3D" id="3.30.700.10">
    <property type="entry name" value="Glycoprotein, Type 4 Pilin"/>
    <property type="match status" value="1"/>
</dbReference>
<accession>A0ABT6FFI6</accession>
<name>A0ABT6FFI6_9BACT</name>
<dbReference type="NCBIfam" id="TIGR02532">
    <property type="entry name" value="IV_pilin_GFxxxE"/>
    <property type="match status" value="1"/>
</dbReference>
<dbReference type="InterPro" id="IPR012902">
    <property type="entry name" value="N_methyl_site"/>
</dbReference>
<dbReference type="InterPro" id="IPR027558">
    <property type="entry name" value="Pre_pil_HX9DG_C"/>
</dbReference>
<organism evidence="2 3">
    <name type="scientific">Paludisphaera mucosa</name>
    <dbReference type="NCBI Taxonomy" id="3030827"/>
    <lineage>
        <taxon>Bacteria</taxon>
        <taxon>Pseudomonadati</taxon>
        <taxon>Planctomycetota</taxon>
        <taxon>Planctomycetia</taxon>
        <taxon>Isosphaerales</taxon>
        <taxon>Isosphaeraceae</taxon>
        <taxon>Paludisphaera</taxon>
    </lineage>
</organism>
<sequence>MQSRRGFTLIELLVVIAIIAVLIALLLPAVQSAREAARRSQCINNLKQIGLAAHNYHSSVGCFPLAGSKNAFGGPGDFHPWSSWSAQAMLLGYMEQAPLYNAANFSWSPTIGGAGYVMNTTVSDAVINAFLCPSDGFAGKANINSYYASYGTTVEQGGFESNQPSQSSGLYCQYTIYTVADCTDGSSNTVAFGESLTGDNAGTTSAYRGNMELGASGAKVTGYVLDGSSRMADVIADLQTCAIASRNTTNGSISSARGFRWGYSATGYSMFNVLQTPNELKFNGCRFGCGGGCDPSYGYSYGLSSNHAGGVNVAFGDGSVRFIKDSISRPTWWALGTRSGGEVVSSDSF</sequence>
<dbReference type="Pfam" id="PF07963">
    <property type="entry name" value="N_methyl"/>
    <property type="match status" value="1"/>
</dbReference>
<evidence type="ECO:0000313" key="3">
    <source>
        <dbReference type="Proteomes" id="UP001216907"/>
    </source>
</evidence>
<reference evidence="2 3" key="1">
    <citation type="submission" date="2023-03" db="EMBL/GenBank/DDBJ databases">
        <title>Paludisphaera mucosa sp. nov. a novel planctomycete from northern fen.</title>
        <authorList>
            <person name="Ivanova A."/>
        </authorList>
    </citation>
    <scope>NUCLEOTIDE SEQUENCE [LARGE SCALE GENOMIC DNA]</scope>
    <source>
        <strain evidence="2 3">Pla2</strain>
    </source>
</reference>
<dbReference type="PANTHER" id="PTHR30093">
    <property type="entry name" value="GENERAL SECRETION PATHWAY PROTEIN G"/>
    <property type="match status" value="1"/>
</dbReference>
<dbReference type="Pfam" id="PF07596">
    <property type="entry name" value="SBP_bac_10"/>
    <property type="match status" value="1"/>
</dbReference>
<protein>
    <submittedName>
        <fullName evidence="2">DUF1559 domain-containing protein</fullName>
    </submittedName>
</protein>
<evidence type="ECO:0000259" key="1">
    <source>
        <dbReference type="Pfam" id="PF07596"/>
    </source>
</evidence>
<dbReference type="NCBIfam" id="TIGR04294">
    <property type="entry name" value="pre_pil_HX9DG"/>
    <property type="match status" value="1"/>
</dbReference>
<proteinExistence type="predicted"/>
<dbReference type="PANTHER" id="PTHR30093:SF2">
    <property type="entry name" value="TYPE II SECRETION SYSTEM PROTEIN H"/>
    <property type="match status" value="1"/>
</dbReference>
<dbReference type="InterPro" id="IPR011453">
    <property type="entry name" value="DUF1559"/>
</dbReference>
<keyword evidence="3" id="KW-1185">Reference proteome</keyword>
<dbReference type="InterPro" id="IPR045584">
    <property type="entry name" value="Pilin-like"/>
</dbReference>
<gene>
    <name evidence="2" type="ORF">PZE19_21415</name>
</gene>
<feature type="domain" description="DUF1559" evidence="1">
    <location>
        <begin position="31"/>
        <end position="327"/>
    </location>
</feature>